<dbReference type="EMBL" id="JANIGO010000007">
    <property type="protein sequence ID" value="MCQ8897792.1"/>
    <property type="molecule type" value="Genomic_DNA"/>
</dbReference>
<evidence type="ECO:0000313" key="3">
    <source>
        <dbReference type="Proteomes" id="UP001204142"/>
    </source>
</evidence>
<dbReference type="Proteomes" id="UP001204142">
    <property type="component" value="Unassembled WGS sequence"/>
</dbReference>
<comment type="caution">
    <text evidence="2">The sequence shown here is derived from an EMBL/GenBank/DDBJ whole genome shotgun (WGS) entry which is preliminary data.</text>
</comment>
<feature type="signal peptide" evidence="1">
    <location>
        <begin position="1"/>
        <end position="26"/>
    </location>
</feature>
<accession>A0ABT1WJW3</accession>
<dbReference type="RefSeq" id="WP_256765604.1">
    <property type="nucleotide sequence ID" value="NZ_JANIGO010000007.1"/>
</dbReference>
<sequence length="169" mass="18899">MKRPIQALVSALVFMLCLSTSFSTQAVERDSSAVQAIQAYYSEIYRSDSTTSSLDKPERIYAEPLLQLILQEQKKQATSGELGQLSADPLCSCQDPSAVEVRNIRSMPSRKKIQRIQVELNVSGHTEFITLQVVKLFRIWKVRDVSTQDIPSLKQSLLAGQNAQVNQTP</sequence>
<feature type="chain" id="PRO_5045091844" description="DUF3828 domain-containing protein" evidence="1">
    <location>
        <begin position="27"/>
        <end position="169"/>
    </location>
</feature>
<proteinExistence type="predicted"/>
<protein>
    <recommendedName>
        <fullName evidence="4">DUF3828 domain-containing protein</fullName>
    </recommendedName>
</protein>
<reference evidence="2 3" key="1">
    <citation type="submission" date="2022-07" db="EMBL/GenBank/DDBJ databases">
        <authorList>
            <person name="Xamxidin M."/>
            <person name="Wu M."/>
        </authorList>
    </citation>
    <scope>NUCLEOTIDE SEQUENCE [LARGE SCALE GENOMIC DNA]</scope>
    <source>
        <strain evidence="2 3">NBRC 111650</strain>
    </source>
</reference>
<evidence type="ECO:0000256" key="1">
    <source>
        <dbReference type="SAM" id="SignalP"/>
    </source>
</evidence>
<keyword evidence="1" id="KW-0732">Signal</keyword>
<name>A0ABT1WJW3_9BURK</name>
<evidence type="ECO:0000313" key="2">
    <source>
        <dbReference type="EMBL" id="MCQ8897792.1"/>
    </source>
</evidence>
<organism evidence="2 3">
    <name type="scientific">Limnobacter humi</name>
    <dbReference type="NCBI Taxonomy" id="1778671"/>
    <lineage>
        <taxon>Bacteria</taxon>
        <taxon>Pseudomonadati</taxon>
        <taxon>Pseudomonadota</taxon>
        <taxon>Betaproteobacteria</taxon>
        <taxon>Burkholderiales</taxon>
        <taxon>Burkholderiaceae</taxon>
        <taxon>Limnobacter</taxon>
    </lineage>
</organism>
<keyword evidence="3" id="KW-1185">Reference proteome</keyword>
<gene>
    <name evidence="2" type="ORF">NQT62_15225</name>
</gene>
<evidence type="ECO:0008006" key="4">
    <source>
        <dbReference type="Google" id="ProtNLM"/>
    </source>
</evidence>